<dbReference type="CDD" id="cd06445">
    <property type="entry name" value="ATase"/>
    <property type="match status" value="1"/>
</dbReference>
<sequence length="172" mass="18230">MDGLVYDILDTPIGPLLLTGGRRGLRAIDFPHDGRPAMPAVGIARDAGPLAAAAQQLREYFAGERCAFALSGLALDLQGTPFQIEVWTALLQIPHACTISYGELAQRLGRPNASRAVGAANGANPVPIIVPCHRVIGANGSLTGFGGGLPIKRWLLDHERRHAPRPPLQLVP</sequence>
<proteinExistence type="inferred from homology"/>
<keyword evidence="2 8" id="KW-0963">Cytoplasm</keyword>
<evidence type="ECO:0000256" key="2">
    <source>
        <dbReference type="ARBA" id="ARBA00022490"/>
    </source>
</evidence>
<organism evidence="11 12">
    <name type="scientific">Tahibacter harae</name>
    <dbReference type="NCBI Taxonomy" id="2963937"/>
    <lineage>
        <taxon>Bacteria</taxon>
        <taxon>Pseudomonadati</taxon>
        <taxon>Pseudomonadota</taxon>
        <taxon>Gammaproteobacteria</taxon>
        <taxon>Lysobacterales</taxon>
        <taxon>Rhodanobacteraceae</taxon>
        <taxon>Tahibacter</taxon>
    </lineage>
</organism>
<dbReference type="NCBIfam" id="TIGR00589">
    <property type="entry name" value="ogt"/>
    <property type="match status" value="1"/>
</dbReference>
<evidence type="ECO:0000256" key="5">
    <source>
        <dbReference type="ARBA" id="ARBA00022763"/>
    </source>
</evidence>
<dbReference type="Pfam" id="PF02870">
    <property type="entry name" value="Methyltransf_1N"/>
    <property type="match status" value="1"/>
</dbReference>
<evidence type="ECO:0000256" key="7">
    <source>
        <dbReference type="ARBA" id="ARBA00049348"/>
    </source>
</evidence>
<dbReference type="InterPro" id="IPR036217">
    <property type="entry name" value="MethylDNA_cys_MeTrfase_DNAb"/>
</dbReference>
<dbReference type="RefSeq" id="WP_255915745.1">
    <property type="nucleotide sequence ID" value="NZ_JANFQO010000018.1"/>
</dbReference>
<comment type="catalytic activity">
    <reaction evidence="1 8">
        <text>a 4-O-methyl-thymidine in DNA + L-cysteinyl-[protein] = a thymidine in DNA + S-methyl-L-cysteinyl-[protein]</text>
        <dbReference type="Rhea" id="RHEA:53428"/>
        <dbReference type="Rhea" id="RHEA-COMP:10131"/>
        <dbReference type="Rhea" id="RHEA-COMP:10132"/>
        <dbReference type="Rhea" id="RHEA-COMP:13555"/>
        <dbReference type="Rhea" id="RHEA-COMP:13556"/>
        <dbReference type="ChEBI" id="CHEBI:29950"/>
        <dbReference type="ChEBI" id="CHEBI:82612"/>
        <dbReference type="ChEBI" id="CHEBI:137386"/>
        <dbReference type="ChEBI" id="CHEBI:137387"/>
        <dbReference type="EC" id="2.1.1.63"/>
    </reaction>
</comment>
<dbReference type="Gene3D" id="3.30.160.70">
    <property type="entry name" value="Methylated DNA-protein cysteine methyltransferase domain"/>
    <property type="match status" value="1"/>
</dbReference>
<dbReference type="InterPro" id="IPR008332">
    <property type="entry name" value="MethylG_MeTrfase_N"/>
</dbReference>
<evidence type="ECO:0000313" key="11">
    <source>
        <dbReference type="EMBL" id="MCQ4166556.1"/>
    </source>
</evidence>
<dbReference type="EC" id="2.1.1.63" evidence="8"/>
<dbReference type="Proteomes" id="UP001165498">
    <property type="component" value="Unassembled WGS sequence"/>
</dbReference>
<keyword evidence="12" id="KW-1185">Reference proteome</keyword>
<dbReference type="Gene3D" id="1.10.10.10">
    <property type="entry name" value="Winged helix-like DNA-binding domain superfamily/Winged helix DNA-binding domain"/>
    <property type="match status" value="1"/>
</dbReference>
<feature type="active site" description="Nucleophile; methyl group acceptor" evidence="8">
    <location>
        <position position="132"/>
    </location>
</feature>
<dbReference type="PANTHER" id="PTHR10815">
    <property type="entry name" value="METHYLATED-DNA--PROTEIN-CYSTEINE METHYLTRANSFERASE"/>
    <property type="match status" value="1"/>
</dbReference>
<dbReference type="EMBL" id="JANFQO010000018">
    <property type="protein sequence ID" value="MCQ4166556.1"/>
    <property type="molecule type" value="Genomic_DNA"/>
</dbReference>
<evidence type="ECO:0000256" key="1">
    <source>
        <dbReference type="ARBA" id="ARBA00001286"/>
    </source>
</evidence>
<dbReference type="SUPFAM" id="SSF53155">
    <property type="entry name" value="Methylated DNA-protein cysteine methyltransferase domain"/>
    <property type="match status" value="1"/>
</dbReference>
<dbReference type="InterPro" id="IPR036388">
    <property type="entry name" value="WH-like_DNA-bd_sf"/>
</dbReference>
<accession>A0ABT1QWB9</accession>
<comment type="miscellaneous">
    <text evidence="8">This enzyme catalyzes only one turnover and therefore is not strictly catalytic. According to one definition, an enzyme is a biocatalyst that acts repeatedly and over many reaction cycles.</text>
</comment>
<comment type="caution">
    <text evidence="11">The sequence shown here is derived from an EMBL/GenBank/DDBJ whole genome shotgun (WGS) entry which is preliminary data.</text>
</comment>
<evidence type="ECO:0000259" key="10">
    <source>
        <dbReference type="Pfam" id="PF02870"/>
    </source>
</evidence>
<dbReference type="InterPro" id="IPR036631">
    <property type="entry name" value="MGMT_N_sf"/>
</dbReference>
<dbReference type="PANTHER" id="PTHR10815:SF5">
    <property type="entry name" value="METHYLATED-DNA--PROTEIN-CYSTEINE METHYLTRANSFERASE"/>
    <property type="match status" value="1"/>
</dbReference>
<evidence type="ECO:0000256" key="4">
    <source>
        <dbReference type="ARBA" id="ARBA00022679"/>
    </source>
</evidence>
<dbReference type="HAMAP" id="MF_00772">
    <property type="entry name" value="OGT"/>
    <property type="match status" value="1"/>
</dbReference>
<evidence type="ECO:0000256" key="8">
    <source>
        <dbReference type="HAMAP-Rule" id="MF_00772"/>
    </source>
</evidence>
<evidence type="ECO:0000256" key="6">
    <source>
        <dbReference type="ARBA" id="ARBA00023204"/>
    </source>
</evidence>
<evidence type="ECO:0000313" key="12">
    <source>
        <dbReference type="Proteomes" id="UP001165498"/>
    </source>
</evidence>
<dbReference type="Pfam" id="PF01035">
    <property type="entry name" value="DNA_binding_1"/>
    <property type="match status" value="1"/>
</dbReference>
<dbReference type="InterPro" id="IPR001497">
    <property type="entry name" value="MethylDNA_cys_MeTrfase_AS"/>
</dbReference>
<gene>
    <name evidence="11" type="ORF">NM961_17710</name>
</gene>
<feature type="domain" description="Methylated-DNA-[protein]-cysteine S-methyltransferase DNA binding" evidence="9">
    <location>
        <begin position="81"/>
        <end position="160"/>
    </location>
</feature>
<comment type="subcellular location">
    <subcellularLocation>
        <location evidence="8">Cytoplasm</location>
    </subcellularLocation>
</comment>
<comment type="function">
    <text evidence="8">Involved in the cellular defense against the biological effects of O6-methylguanine (O6-MeG) and O4-methylthymine (O4-MeT) in DNA. Repairs the methylated nucleobase in DNA by stoichiometrically transferring the methyl group to a cysteine residue in the enzyme. This is a suicide reaction: the enzyme is irreversibly inactivated.</text>
</comment>
<keyword evidence="3 8" id="KW-0489">Methyltransferase</keyword>
<comment type="catalytic activity">
    <reaction evidence="7 8">
        <text>a 6-O-methyl-2'-deoxyguanosine in DNA + L-cysteinyl-[protein] = S-methyl-L-cysteinyl-[protein] + a 2'-deoxyguanosine in DNA</text>
        <dbReference type="Rhea" id="RHEA:24000"/>
        <dbReference type="Rhea" id="RHEA-COMP:10131"/>
        <dbReference type="Rhea" id="RHEA-COMP:10132"/>
        <dbReference type="Rhea" id="RHEA-COMP:11367"/>
        <dbReference type="Rhea" id="RHEA-COMP:11368"/>
        <dbReference type="ChEBI" id="CHEBI:29950"/>
        <dbReference type="ChEBI" id="CHEBI:82612"/>
        <dbReference type="ChEBI" id="CHEBI:85445"/>
        <dbReference type="ChEBI" id="CHEBI:85448"/>
        <dbReference type="EC" id="2.1.1.63"/>
    </reaction>
</comment>
<keyword evidence="4 8" id="KW-0808">Transferase</keyword>
<dbReference type="PROSITE" id="PS00374">
    <property type="entry name" value="MGMT"/>
    <property type="match status" value="1"/>
</dbReference>
<feature type="domain" description="Methylguanine DNA methyltransferase ribonuclease-like" evidence="10">
    <location>
        <begin position="4"/>
        <end position="70"/>
    </location>
</feature>
<dbReference type="SUPFAM" id="SSF46767">
    <property type="entry name" value="Methylated DNA-protein cysteine methyltransferase, C-terminal domain"/>
    <property type="match status" value="1"/>
</dbReference>
<dbReference type="InterPro" id="IPR014048">
    <property type="entry name" value="MethylDNA_cys_MeTrfase_DNA-bd"/>
</dbReference>
<protein>
    <recommendedName>
        <fullName evidence="8">Methylated-DNA--protein-cysteine methyltransferase</fullName>
        <ecNumber evidence="8">2.1.1.63</ecNumber>
    </recommendedName>
    <alternativeName>
        <fullName evidence="8">6-O-methylguanine-DNA methyltransferase</fullName>
        <shortName evidence="8">MGMT</shortName>
    </alternativeName>
    <alternativeName>
        <fullName evidence="8">O-6-methylguanine-DNA-alkyltransferase</fullName>
    </alternativeName>
</protein>
<evidence type="ECO:0000256" key="3">
    <source>
        <dbReference type="ARBA" id="ARBA00022603"/>
    </source>
</evidence>
<name>A0ABT1QWB9_9GAMM</name>
<keyword evidence="5 8" id="KW-0227">DNA damage</keyword>
<reference evidence="11" key="1">
    <citation type="submission" date="2022-07" db="EMBL/GenBank/DDBJ databases">
        <title>Tahibacter sp., a new gammaproteobacterium isolated from the silt sample collected at pig farm.</title>
        <authorList>
            <person name="Chen H."/>
        </authorList>
    </citation>
    <scope>NUCLEOTIDE SEQUENCE</scope>
    <source>
        <strain evidence="11">P2K</strain>
    </source>
</reference>
<comment type="similarity">
    <text evidence="8">Belongs to the MGMT family.</text>
</comment>
<keyword evidence="6 8" id="KW-0234">DNA repair</keyword>
<evidence type="ECO:0000259" key="9">
    <source>
        <dbReference type="Pfam" id="PF01035"/>
    </source>
</evidence>
<dbReference type="InterPro" id="IPR023546">
    <property type="entry name" value="MGMT"/>
</dbReference>